<feature type="domain" description="Glucosamine/galactosamine-6-phosphate isomerase" evidence="1">
    <location>
        <begin position="8"/>
        <end position="226"/>
    </location>
</feature>
<dbReference type="PANTHER" id="PTHR11280:SF6">
    <property type="entry name" value="GLUCOSAMINE-6-PHOSPHATE ISOMERASE NAGB"/>
    <property type="match status" value="1"/>
</dbReference>
<dbReference type="GO" id="GO:0004342">
    <property type="term" value="F:glucosamine-6-phosphate deaminase activity"/>
    <property type="evidence" value="ECO:0007669"/>
    <property type="project" value="UniProtKB-EC"/>
</dbReference>
<dbReference type="CDD" id="cd01399">
    <property type="entry name" value="GlcN6P_deaminase"/>
    <property type="match status" value="1"/>
</dbReference>
<protein>
    <submittedName>
        <fullName evidence="2">Glucosamine-6-phosphate deaminase</fullName>
        <ecNumber evidence="2">3.5.99.6</ecNumber>
    </submittedName>
</protein>
<gene>
    <name evidence="2" type="ORF">HNQ92_005789</name>
</gene>
<keyword evidence="2" id="KW-0378">Hydrolase</keyword>
<dbReference type="Pfam" id="PF01182">
    <property type="entry name" value="Glucosamine_iso"/>
    <property type="match status" value="1"/>
</dbReference>
<dbReference type="EMBL" id="JACHGF010000021">
    <property type="protein sequence ID" value="MBB5287623.1"/>
    <property type="molecule type" value="Genomic_DNA"/>
</dbReference>
<evidence type="ECO:0000313" key="3">
    <source>
        <dbReference type="Proteomes" id="UP000557307"/>
    </source>
</evidence>
<organism evidence="2 3">
    <name type="scientific">Rhabdobacter roseus</name>
    <dbReference type="NCBI Taxonomy" id="1655419"/>
    <lineage>
        <taxon>Bacteria</taxon>
        <taxon>Pseudomonadati</taxon>
        <taxon>Bacteroidota</taxon>
        <taxon>Cytophagia</taxon>
        <taxon>Cytophagales</taxon>
        <taxon>Cytophagaceae</taxon>
        <taxon>Rhabdobacter</taxon>
    </lineage>
</organism>
<dbReference type="GO" id="GO:0006046">
    <property type="term" value="P:N-acetylglucosamine catabolic process"/>
    <property type="evidence" value="ECO:0007669"/>
    <property type="project" value="TreeGrafter"/>
</dbReference>
<dbReference type="PROSITE" id="PS01161">
    <property type="entry name" value="GLC_GALNAC_ISOMERASE"/>
    <property type="match status" value="1"/>
</dbReference>
<dbReference type="GO" id="GO:0019262">
    <property type="term" value="P:N-acetylneuraminate catabolic process"/>
    <property type="evidence" value="ECO:0007669"/>
    <property type="project" value="TreeGrafter"/>
</dbReference>
<dbReference type="GO" id="GO:0042802">
    <property type="term" value="F:identical protein binding"/>
    <property type="evidence" value="ECO:0007669"/>
    <property type="project" value="TreeGrafter"/>
</dbReference>
<dbReference type="Gene3D" id="3.40.50.1360">
    <property type="match status" value="1"/>
</dbReference>
<comment type="caution">
    <text evidence="2">The sequence shown here is derived from an EMBL/GenBank/DDBJ whole genome shotgun (WGS) entry which is preliminary data.</text>
</comment>
<keyword evidence="3" id="KW-1185">Reference proteome</keyword>
<evidence type="ECO:0000259" key="1">
    <source>
        <dbReference type="Pfam" id="PF01182"/>
    </source>
</evidence>
<name>A0A840U203_9BACT</name>
<proteinExistence type="predicted"/>
<dbReference type="Proteomes" id="UP000557307">
    <property type="component" value="Unassembled WGS sequence"/>
</dbReference>
<dbReference type="AlphaFoldDB" id="A0A840U203"/>
<dbReference type="PANTHER" id="PTHR11280">
    <property type="entry name" value="GLUCOSAMINE-6-PHOSPHATE ISOMERASE"/>
    <property type="match status" value="1"/>
</dbReference>
<dbReference type="InterPro" id="IPR004547">
    <property type="entry name" value="Glucosamine6P_isomerase"/>
</dbReference>
<reference evidence="2 3" key="1">
    <citation type="submission" date="2020-08" db="EMBL/GenBank/DDBJ databases">
        <title>Genomic Encyclopedia of Type Strains, Phase IV (KMG-IV): sequencing the most valuable type-strain genomes for metagenomic binning, comparative biology and taxonomic classification.</title>
        <authorList>
            <person name="Goeker M."/>
        </authorList>
    </citation>
    <scope>NUCLEOTIDE SEQUENCE [LARGE SCALE GENOMIC DNA]</scope>
    <source>
        <strain evidence="2 3">DSM 105074</strain>
    </source>
</reference>
<dbReference type="GO" id="GO:0005975">
    <property type="term" value="P:carbohydrate metabolic process"/>
    <property type="evidence" value="ECO:0007669"/>
    <property type="project" value="InterPro"/>
</dbReference>
<dbReference type="InterPro" id="IPR006148">
    <property type="entry name" value="Glc/Gal-6P_isomerase"/>
</dbReference>
<dbReference type="InterPro" id="IPR037171">
    <property type="entry name" value="NagB/RpiA_transferase-like"/>
</dbReference>
<sequence>MKITIAKSPAELGKAAGARAAVLIRQAITDHGKANVILATGTSQFETLNQLLHEDLDWGKVTMFHLDEYIGLPLAHPASFRKYLQERFLAKVPSLQAVHLIDGEVDAEAECERLGVLIREHPIDVALVGVGENGHLAFNDPPADFDTERPYLIVTLDEPCRRQQMNEGWFASLEEVPTQAISMSVKQIMKSAHIICSVPDARKAQAVKNSLEQAVSNQFPASILQQHPSCTFFLDESSAQLLSQKASTP</sequence>
<accession>A0A840U203</accession>
<dbReference type="SUPFAM" id="SSF100950">
    <property type="entry name" value="NagB/RpiA/CoA transferase-like"/>
    <property type="match status" value="1"/>
</dbReference>
<evidence type="ECO:0000313" key="2">
    <source>
        <dbReference type="EMBL" id="MBB5287623.1"/>
    </source>
</evidence>
<dbReference type="GO" id="GO:0005737">
    <property type="term" value="C:cytoplasm"/>
    <property type="evidence" value="ECO:0007669"/>
    <property type="project" value="TreeGrafter"/>
</dbReference>
<dbReference type="GO" id="GO:0006043">
    <property type="term" value="P:glucosamine catabolic process"/>
    <property type="evidence" value="ECO:0007669"/>
    <property type="project" value="TreeGrafter"/>
</dbReference>
<dbReference type="RefSeq" id="WP_184180143.1">
    <property type="nucleotide sequence ID" value="NZ_JACHGF010000021.1"/>
</dbReference>
<dbReference type="EC" id="3.5.99.6" evidence="2"/>
<dbReference type="InterPro" id="IPR018321">
    <property type="entry name" value="Glucosamine6P_isomerase_CS"/>
</dbReference>